<dbReference type="PANTHER" id="PTHR46825">
    <property type="entry name" value="D-ALANYL-D-ALANINE-CARBOXYPEPTIDASE/ENDOPEPTIDASE AMPH"/>
    <property type="match status" value="1"/>
</dbReference>
<reference evidence="4 5" key="1">
    <citation type="journal article" date="2014" name="BMC Genomics">
        <title>Genome based analysis of type-I polyketide synthase and nonribosomal peptide synthetase gene clusters in seven strains of five representative Nocardia species.</title>
        <authorList>
            <person name="Komaki H."/>
            <person name="Ichikawa N."/>
            <person name="Hosoyama A."/>
            <person name="Takahashi-Nakaguchi A."/>
            <person name="Matsuzawa T."/>
            <person name="Suzuki K."/>
            <person name="Fujita N."/>
            <person name="Gonoi T."/>
        </authorList>
    </citation>
    <scope>NUCLEOTIDE SEQUENCE [LARGE SCALE GENOMIC DNA]</scope>
    <source>
        <strain evidence="4 5">NBRC 15531</strain>
    </source>
</reference>
<organism evidence="4 5">
    <name type="scientific">Nocardia asteroides NBRC 15531</name>
    <dbReference type="NCBI Taxonomy" id="1110697"/>
    <lineage>
        <taxon>Bacteria</taxon>
        <taxon>Bacillati</taxon>
        <taxon>Actinomycetota</taxon>
        <taxon>Actinomycetes</taxon>
        <taxon>Mycobacteriales</taxon>
        <taxon>Nocardiaceae</taxon>
        <taxon>Nocardia</taxon>
    </lineage>
</organism>
<sequence length="390" mass="40663">MTIFRSRTARILAAGAGAVAVLAVSACGGETAAATTPSPEVRRALDTLVQAGFPGAQAVITTPAGEQTVTAGVGDVAAGTPIPDGAFVRIGSNTKTFVATVILQLVAEGKVELDAPVERYLPGVVRGNGNDGSRITVRQLLQHTSGLTDYLAGGDPSLRTDTGSPQLQPDTDTVRRQRYTPAELVAIAMSMPPQFEPGARAVYTNTNYILLGMLIEQVTGRPAVTEIGTRILEPLGLRDTYFPAPGETGLRAPHPHGYHETGGTRLDFTDLDPSWADTAGAMIATGADLNRFFIALLSGELLPAAQLDEMRRTVSFDRMPTAGYGLGLIERTASCGVRVTGHGGSIPGFGTHTGVTPDGRAVVLTVNELPDSAAQSELVDQAFDTIVCAS</sequence>
<keyword evidence="5" id="KW-1185">Reference proteome</keyword>
<dbReference type="InterPro" id="IPR001466">
    <property type="entry name" value="Beta-lactam-related"/>
</dbReference>
<dbReference type="PROSITE" id="PS51257">
    <property type="entry name" value="PROKAR_LIPOPROTEIN"/>
    <property type="match status" value="1"/>
</dbReference>
<dbReference type="InterPro" id="IPR050491">
    <property type="entry name" value="AmpC-like"/>
</dbReference>
<dbReference type="GeneID" id="91514726"/>
<dbReference type="Gene3D" id="3.40.710.10">
    <property type="entry name" value="DD-peptidase/beta-lactamase superfamily"/>
    <property type="match status" value="1"/>
</dbReference>
<dbReference type="Proteomes" id="UP000017048">
    <property type="component" value="Unassembled WGS sequence"/>
</dbReference>
<feature type="domain" description="Beta-lactamase-related" evidence="3">
    <location>
        <begin position="42"/>
        <end position="368"/>
    </location>
</feature>
<evidence type="ECO:0000313" key="5">
    <source>
        <dbReference type="Proteomes" id="UP000017048"/>
    </source>
</evidence>
<dbReference type="InterPro" id="IPR012338">
    <property type="entry name" value="Beta-lactam/transpept-like"/>
</dbReference>
<dbReference type="Pfam" id="PF00144">
    <property type="entry name" value="Beta-lactamase"/>
    <property type="match status" value="1"/>
</dbReference>
<accession>U5EE51</accession>
<feature type="compositionally biased region" description="Polar residues" evidence="1">
    <location>
        <begin position="159"/>
        <end position="171"/>
    </location>
</feature>
<dbReference type="SUPFAM" id="SSF56601">
    <property type="entry name" value="beta-lactamase/transpeptidase-like"/>
    <property type="match status" value="1"/>
</dbReference>
<evidence type="ECO:0000256" key="2">
    <source>
        <dbReference type="SAM" id="SignalP"/>
    </source>
</evidence>
<dbReference type="AlphaFoldDB" id="U5EE51"/>
<protein>
    <submittedName>
        <fullName evidence="4">Beta-lactamase</fullName>
    </submittedName>
</protein>
<feature type="signal peptide" evidence="2">
    <location>
        <begin position="1"/>
        <end position="26"/>
    </location>
</feature>
<evidence type="ECO:0000259" key="3">
    <source>
        <dbReference type="Pfam" id="PF00144"/>
    </source>
</evidence>
<keyword evidence="2" id="KW-0732">Signal</keyword>
<dbReference type="EMBL" id="BAFO02000025">
    <property type="protein sequence ID" value="GAD84688.1"/>
    <property type="molecule type" value="Genomic_DNA"/>
</dbReference>
<dbReference type="MEROPS" id="S12.003"/>
<dbReference type="RefSeq" id="WP_019044619.1">
    <property type="nucleotide sequence ID" value="NZ_BAFO02000025.1"/>
</dbReference>
<name>U5EE51_NOCAS</name>
<comment type="caution">
    <text evidence="4">The sequence shown here is derived from an EMBL/GenBank/DDBJ whole genome shotgun (WGS) entry which is preliminary data.</text>
</comment>
<gene>
    <name evidence="4" type="ORF">NCAST_25_01080</name>
</gene>
<dbReference type="eggNOG" id="COG1680">
    <property type="taxonomic scope" value="Bacteria"/>
</dbReference>
<evidence type="ECO:0000256" key="1">
    <source>
        <dbReference type="SAM" id="MobiDB-lite"/>
    </source>
</evidence>
<dbReference type="STRING" id="1824.SAMN05444423_112100"/>
<dbReference type="PANTHER" id="PTHR46825:SF7">
    <property type="entry name" value="D-ALANYL-D-ALANINE CARBOXYPEPTIDASE"/>
    <property type="match status" value="1"/>
</dbReference>
<feature type="chain" id="PRO_5038585974" evidence="2">
    <location>
        <begin position="27"/>
        <end position="390"/>
    </location>
</feature>
<evidence type="ECO:0000313" key="4">
    <source>
        <dbReference type="EMBL" id="GAD84688.1"/>
    </source>
</evidence>
<proteinExistence type="predicted"/>
<dbReference type="OrthoDB" id="3174977at2"/>
<feature type="region of interest" description="Disordered" evidence="1">
    <location>
        <begin position="152"/>
        <end position="172"/>
    </location>
</feature>